<sequence length="158" mass="17534">MTGEGVVGYGEAMYDWLGGLDVVCAACCLFLSVKSSAFFAEFLLSLGMMLKGTWVLQVGLSLYTDAFLFRGCERVPFDVANGRNYIKCELDEDKYRGEALVNLMFIGHVIVVLIFSFLLSGLLCRSYNRKSYQSSGKLLAGFDAENSVIRPVTEFELD</sequence>
<keyword evidence="5 6" id="KW-0472">Membrane</keyword>
<feature type="transmembrane region" description="Helical" evidence="6">
    <location>
        <begin position="12"/>
        <end position="31"/>
    </location>
</feature>
<dbReference type="EMBL" id="JAUIZM010000006">
    <property type="protein sequence ID" value="KAK1379739.1"/>
    <property type="molecule type" value="Genomic_DNA"/>
</dbReference>
<evidence type="ECO:0000313" key="7">
    <source>
        <dbReference type="EMBL" id="KAK1379739.1"/>
    </source>
</evidence>
<keyword evidence="4 6" id="KW-1133">Transmembrane helix</keyword>
<evidence type="ECO:0000256" key="3">
    <source>
        <dbReference type="ARBA" id="ARBA00022692"/>
    </source>
</evidence>
<comment type="caution">
    <text evidence="7">The sequence shown here is derived from an EMBL/GenBank/DDBJ whole genome shotgun (WGS) entry which is preliminary data.</text>
</comment>
<evidence type="ECO:0000256" key="4">
    <source>
        <dbReference type="ARBA" id="ARBA00022989"/>
    </source>
</evidence>
<comment type="subcellular location">
    <subcellularLocation>
        <location evidence="1">Membrane</location>
        <topology evidence="1">Multi-pass membrane protein</topology>
    </subcellularLocation>
</comment>
<feature type="transmembrane region" description="Helical" evidence="6">
    <location>
        <begin position="38"/>
        <end position="60"/>
    </location>
</feature>
<proteinExistence type="inferred from homology"/>
<comment type="similarity">
    <text evidence="2">Belongs to the TMEM45 family.</text>
</comment>
<accession>A0AAD8I779</accession>
<keyword evidence="3 6" id="KW-0812">Transmembrane</keyword>
<dbReference type="Proteomes" id="UP001237642">
    <property type="component" value="Unassembled WGS sequence"/>
</dbReference>
<dbReference type="AlphaFoldDB" id="A0AAD8I779"/>
<keyword evidence="8" id="KW-1185">Reference proteome</keyword>
<gene>
    <name evidence="7" type="ORF">POM88_026483</name>
</gene>
<protein>
    <submittedName>
        <fullName evidence="7">Uncharacterized protein</fullName>
    </submittedName>
</protein>
<feature type="transmembrane region" description="Helical" evidence="6">
    <location>
        <begin position="99"/>
        <end position="124"/>
    </location>
</feature>
<reference evidence="7" key="2">
    <citation type="submission" date="2023-05" db="EMBL/GenBank/DDBJ databases">
        <authorList>
            <person name="Schelkunov M.I."/>
        </authorList>
    </citation>
    <scope>NUCLEOTIDE SEQUENCE</scope>
    <source>
        <strain evidence="7">Hsosn_3</strain>
        <tissue evidence="7">Leaf</tissue>
    </source>
</reference>
<dbReference type="PANTHER" id="PTHR47830:SF2">
    <property type="entry name" value="PROTEIN, PUTATIVE-RELATED"/>
    <property type="match status" value="1"/>
</dbReference>
<evidence type="ECO:0000256" key="5">
    <source>
        <dbReference type="ARBA" id="ARBA00023136"/>
    </source>
</evidence>
<dbReference type="PANTHER" id="PTHR47830">
    <property type="entry name" value="OS11G0534100 PROTEIN"/>
    <property type="match status" value="1"/>
</dbReference>
<evidence type="ECO:0000256" key="6">
    <source>
        <dbReference type="SAM" id="Phobius"/>
    </source>
</evidence>
<reference evidence="7" key="1">
    <citation type="submission" date="2023-02" db="EMBL/GenBank/DDBJ databases">
        <title>Genome of toxic invasive species Heracleum sosnowskyi carries increased number of genes despite the absence of recent whole-genome duplications.</title>
        <authorList>
            <person name="Schelkunov M."/>
            <person name="Shtratnikova V."/>
            <person name="Makarenko M."/>
            <person name="Klepikova A."/>
            <person name="Omelchenko D."/>
            <person name="Novikova G."/>
            <person name="Obukhova E."/>
            <person name="Bogdanov V."/>
            <person name="Penin A."/>
            <person name="Logacheva M."/>
        </authorList>
    </citation>
    <scope>NUCLEOTIDE SEQUENCE</scope>
    <source>
        <strain evidence="7">Hsosn_3</strain>
        <tissue evidence="7">Leaf</tissue>
    </source>
</reference>
<dbReference type="InterPro" id="IPR006904">
    <property type="entry name" value="DUF716"/>
</dbReference>
<dbReference type="Pfam" id="PF04819">
    <property type="entry name" value="DUF716"/>
    <property type="match status" value="1"/>
</dbReference>
<evidence type="ECO:0000313" key="8">
    <source>
        <dbReference type="Proteomes" id="UP001237642"/>
    </source>
</evidence>
<evidence type="ECO:0000256" key="2">
    <source>
        <dbReference type="ARBA" id="ARBA00006948"/>
    </source>
</evidence>
<evidence type="ECO:0000256" key="1">
    <source>
        <dbReference type="ARBA" id="ARBA00004141"/>
    </source>
</evidence>
<organism evidence="7 8">
    <name type="scientific">Heracleum sosnowskyi</name>
    <dbReference type="NCBI Taxonomy" id="360622"/>
    <lineage>
        <taxon>Eukaryota</taxon>
        <taxon>Viridiplantae</taxon>
        <taxon>Streptophyta</taxon>
        <taxon>Embryophyta</taxon>
        <taxon>Tracheophyta</taxon>
        <taxon>Spermatophyta</taxon>
        <taxon>Magnoliopsida</taxon>
        <taxon>eudicotyledons</taxon>
        <taxon>Gunneridae</taxon>
        <taxon>Pentapetalae</taxon>
        <taxon>asterids</taxon>
        <taxon>campanulids</taxon>
        <taxon>Apiales</taxon>
        <taxon>Apiaceae</taxon>
        <taxon>Apioideae</taxon>
        <taxon>apioid superclade</taxon>
        <taxon>Tordylieae</taxon>
        <taxon>Tordyliinae</taxon>
        <taxon>Heracleum</taxon>
    </lineage>
</organism>
<dbReference type="GO" id="GO:0016020">
    <property type="term" value="C:membrane"/>
    <property type="evidence" value="ECO:0007669"/>
    <property type="project" value="UniProtKB-SubCell"/>
</dbReference>
<name>A0AAD8I779_9APIA</name>